<dbReference type="EMBL" id="JBJJXI010000061">
    <property type="protein sequence ID" value="KAL3397748.1"/>
    <property type="molecule type" value="Genomic_DNA"/>
</dbReference>
<dbReference type="InterPro" id="IPR029045">
    <property type="entry name" value="ClpP/crotonase-like_dom_sf"/>
</dbReference>
<accession>A0ABD2WXM4</accession>
<dbReference type="GO" id="GO:0004485">
    <property type="term" value="F:methylcrotonoyl-CoA carboxylase activity"/>
    <property type="evidence" value="ECO:0007669"/>
    <property type="project" value="UniProtKB-EC"/>
</dbReference>
<feature type="domain" description="CoA carboxyltransferase C-terminal" evidence="9">
    <location>
        <begin position="326"/>
        <end position="575"/>
    </location>
</feature>
<feature type="domain" description="CoA carboxyltransferase N-terminal" evidence="8">
    <location>
        <begin position="44"/>
        <end position="325"/>
    </location>
</feature>
<dbReference type="InterPro" id="IPR011763">
    <property type="entry name" value="COA_CT_C"/>
</dbReference>
<proteinExistence type="inferred from homology"/>
<dbReference type="PROSITE" id="PS50989">
    <property type="entry name" value="COA_CT_CTER"/>
    <property type="match status" value="1"/>
</dbReference>
<dbReference type="Gene3D" id="3.90.226.10">
    <property type="entry name" value="2-enoyl-CoA Hydratase, Chain A, domain 1"/>
    <property type="match status" value="2"/>
</dbReference>
<dbReference type="InterPro" id="IPR034733">
    <property type="entry name" value="AcCoA_carboxyl_beta"/>
</dbReference>
<evidence type="ECO:0000259" key="9">
    <source>
        <dbReference type="PROSITE" id="PS50989"/>
    </source>
</evidence>
<dbReference type="FunFam" id="3.90.226.10:FF:000046">
    <property type="entry name" value="Geranyl-CoA carboxylase beta subunit"/>
    <property type="match status" value="1"/>
</dbReference>
<protein>
    <recommendedName>
        <fullName evidence="3">methylcrotonoyl-CoA carboxylase</fullName>
        <ecNumber evidence="3">6.4.1.4</ecNumber>
    </recommendedName>
    <alternativeName>
        <fullName evidence="6">3-methylcrotonyl-CoA carboxylase 2</fullName>
    </alternativeName>
    <alternativeName>
        <fullName evidence="4">3-methylcrotonyl-CoA carboxylase non-biotin-containing subunit</fullName>
    </alternativeName>
    <alternativeName>
        <fullName evidence="5">3-methylcrotonyl-CoA:carbon dioxide ligase subunit beta</fullName>
    </alternativeName>
</protein>
<comment type="catalytic activity">
    <reaction evidence="7">
        <text>3-methylbut-2-enoyl-CoA + hydrogencarbonate + ATP = 3-methyl-(2E)-glutaconyl-CoA + ADP + phosphate + H(+)</text>
        <dbReference type="Rhea" id="RHEA:13589"/>
        <dbReference type="ChEBI" id="CHEBI:15378"/>
        <dbReference type="ChEBI" id="CHEBI:17544"/>
        <dbReference type="ChEBI" id="CHEBI:30616"/>
        <dbReference type="ChEBI" id="CHEBI:43474"/>
        <dbReference type="ChEBI" id="CHEBI:57344"/>
        <dbReference type="ChEBI" id="CHEBI:57346"/>
        <dbReference type="ChEBI" id="CHEBI:456216"/>
        <dbReference type="EC" id="6.4.1.4"/>
    </reaction>
</comment>
<dbReference type="SUPFAM" id="SSF52096">
    <property type="entry name" value="ClpP/crotonase"/>
    <property type="match status" value="2"/>
</dbReference>
<evidence type="ECO:0000259" key="8">
    <source>
        <dbReference type="PROSITE" id="PS50980"/>
    </source>
</evidence>
<evidence type="ECO:0000256" key="5">
    <source>
        <dbReference type="ARBA" id="ARBA00031237"/>
    </source>
</evidence>
<evidence type="ECO:0000313" key="11">
    <source>
        <dbReference type="Proteomes" id="UP001627154"/>
    </source>
</evidence>
<evidence type="ECO:0000256" key="7">
    <source>
        <dbReference type="ARBA" id="ARBA00052347"/>
    </source>
</evidence>
<evidence type="ECO:0000256" key="2">
    <source>
        <dbReference type="ARBA" id="ARBA00025711"/>
    </source>
</evidence>
<dbReference type="InterPro" id="IPR011762">
    <property type="entry name" value="COA_CT_N"/>
</dbReference>
<sequence length="583" mass="64235">MLRKSKLLIKNINSINRHYFKESCIIGTKQDVQSQEYQEKYTQMKTLVDKLKMTVGKIVEGGDQKARERHVKAGKLMPRERIDRLLDRGSPFLEFSQLAGYKMYDDAELPAAGIITGIGRIEGYCSKNKKNHTSEAFLILYLINIYRKECLIIANDATVKGGTYYPITAKKQLRAQEIAAENKLPCIYLVDSGGANLPRQADVFPDKWHFGRTFYNQATMSADGIPQIAVVMGSCTAGGAYVPAMADENIIIRGQGTIFLAGPPLVKASTGEEVTAEELGGAALHCETSGVTDHFALDDEHALQLTRNIVSNLNHRRISDIEKKSDYETPAHAIDEIYGIVGSNLRKPFNVREVIARIVDGSMFHEFKARYGETLVTGFAHVHGYPVGFVANNGVLFSEAALKGAHFVQLCAQRKIPLVFLQNITGFMVGKDAEAGGIAKNGAKMVTAVACAKVPKITFIIGGSYGAGNYGMCGRAYSPRFLYMWPNAKISVMGGEQAASVLAQITKTKYEKAGKEWTEEQEDKLKTPIIKQFEEESSPYYASARLWDDGVIDPVDTRKVIALSLSAALNAPIPETKFGLFRM</sequence>
<dbReference type="PANTHER" id="PTHR22855:SF13">
    <property type="entry name" value="METHYLCROTONOYL-COA CARBOXYLASE BETA CHAIN, MITOCHONDRIAL"/>
    <property type="match status" value="1"/>
</dbReference>
<name>A0ABD2WXM4_9HYME</name>
<dbReference type="InterPro" id="IPR045190">
    <property type="entry name" value="MCCB/AccD1-like"/>
</dbReference>
<reference evidence="10 11" key="1">
    <citation type="journal article" date="2024" name="bioRxiv">
        <title>A reference genome for Trichogramma kaykai: A tiny desert-dwelling parasitoid wasp with competing sex-ratio distorters.</title>
        <authorList>
            <person name="Culotta J."/>
            <person name="Lindsey A.R."/>
        </authorList>
    </citation>
    <scope>NUCLEOTIDE SEQUENCE [LARGE SCALE GENOMIC DNA]</scope>
    <source>
        <strain evidence="10 11">KSX58</strain>
    </source>
</reference>
<organism evidence="10 11">
    <name type="scientific">Trichogramma kaykai</name>
    <dbReference type="NCBI Taxonomy" id="54128"/>
    <lineage>
        <taxon>Eukaryota</taxon>
        <taxon>Metazoa</taxon>
        <taxon>Ecdysozoa</taxon>
        <taxon>Arthropoda</taxon>
        <taxon>Hexapoda</taxon>
        <taxon>Insecta</taxon>
        <taxon>Pterygota</taxon>
        <taxon>Neoptera</taxon>
        <taxon>Endopterygota</taxon>
        <taxon>Hymenoptera</taxon>
        <taxon>Apocrita</taxon>
        <taxon>Proctotrupomorpha</taxon>
        <taxon>Chalcidoidea</taxon>
        <taxon>Trichogrammatidae</taxon>
        <taxon>Trichogramma</taxon>
    </lineage>
</organism>
<dbReference type="FunFam" id="3.90.226.10:FF:000004">
    <property type="entry name" value="Methylcrotonoyl-CoA carboxylase beta chain"/>
    <property type="match status" value="1"/>
</dbReference>
<dbReference type="PROSITE" id="PS50980">
    <property type="entry name" value="COA_CT_NTER"/>
    <property type="match status" value="1"/>
</dbReference>
<comment type="caution">
    <text evidence="10">The sequence shown here is derived from an EMBL/GenBank/DDBJ whole genome shotgun (WGS) entry which is preliminary data.</text>
</comment>
<evidence type="ECO:0000256" key="4">
    <source>
        <dbReference type="ARBA" id="ARBA00031109"/>
    </source>
</evidence>
<gene>
    <name evidence="10" type="ORF">TKK_008502</name>
</gene>
<keyword evidence="11" id="KW-1185">Reference proteome</keyword>
<dbReference type="AlphaFoldDB" id="A0ABD2WXM4"/>
<evidence type="ECO:0000313" key="10">
    <source>
        <dbReference type="EMBL" id="KAL3397748.1"/>
    </source>
</evidence>
<evidence type="ECO:0000256" key="6">
    <source>
        <dbReference type="ARBA" id="ARBA00031404"/>
    </source>
</evidence>
<dbReference type="PANTHER" id="PTHR22855">
    <property type="entry name" value="ACETYL, PROPIONYL, PYRUVATE, AND GLUTACONYL CARBOXYLASE-RELATED"/>
    <property type="match status" value="1"/>
</dbReference>
<dbReference type="Proteomes" id="UP001627154">
    <property type="component" value="Unassembled WGS sequence"/>
</dbReference>
<dbReference type="EC" id="6.4.1.4" evidence="3"/>
<evidence type="ECO:0000256" key="1">
    <source>
        <dbReference type="ARBA" id="ARBA00006102"/>
    </source>
</evidence>
<comment type="similarity">
    <text evidence="1">Belongs to the AccD/PCCB family.</text>
</comment>
<comment type="pathway">
    <text evidence="2">Amino-acid degradation; L-leucine degradation; (S)-3-hydroxy-3-methylglutaryl-CoA from 3-isovaleryl-CoA: step 2/3.</text>
</comment>
<evidence type="ECO:0000256" key="3">
    <source>
        <dbReference type="ARBA" id="ARBA00026116"/>
    </source>
</evidence>
<dbReference type="Pfam" id="PF01039">
    <property type="entry name" value="Carboxyl_trans"/>
    <property type="match status" value="2"/>
</dbReference>